<dbReference type="EMBL" id="BSDY01000016">
    <property type="protein sequence ID" value="GLI57333.1"/>
    <property type="molecule type" value="Genomic_DNA"/>
</dbReference>
<evidence type="ECO:0000313" key="1">
    <source>
        <dbReference type="EMBL" id="GLI57333.1"/>
    </source>
</evidence>
<name>A0A9W6LP54_9FUSO</name>
<sequence>MKKCPNCSERVKHYSTKYLYGSKKKRYYKCSCGARFVTTYQQKEVIIKVFK</sequence>
<keyword evidence="2" id="KW-1185">Reference proteome</keyword>
<dbReference type="AlphaFoldDB" id="A0A9W6LP54"/>
<gene>
    <name evidence="1" type="ORF">PM10SUCC1_28470</name>
</gene>
<organism evidence="1 2">
    <name type="scientific">Propionigenium maris DSM 9537</name>
    <dbReference type="NCBI Taxonomy" id="1123000"/>
    <lineage>
        <taxon>Bacteria</taxon>
        <taxon>Fusobacteriati</taxon>
        <taxon>Fusobacteriota</taxon>
        <taxon>Fusobacteriia</taxon>
        <taxon>Fusobacteriales</taxon>
        <taxon>Fusobacteriaceae</taxon>
        <taxon>Propionigenium</taxon>
    </lineage>
</organism>
<dbReference type="Proteomes" id="UP001144471">
    <property type="component" value="Unassembled WGS sequence"/>
</dbReference>
<evidence type="ECO:0000313" key="2">
    <source>
        <dbReference type="Proteomes" id="UP001144471"/>
    </source>
</evidence>
<protein>
    <submittedName>
        <fullName evidence="1">Uncharacterized protein</fullName>
    </submittedName>
</protein>
<reference evidence="1" key="1">
    <citation type="submission" date="2022-12" db="EMBL/GenBank/DDBJ databases">
        <title>Reference genome sequencing for broad-spectrum identification of bacterial and archaeal isolates by mass spectrometry.</title>
        <authorList>
            <person name="Sekiguchi Y."/>
            <person name="Tourlousse D.M."/>
        </authorList>
    </citation>
    <scope>NUCLEOTIDE SEQUENCE</scope>
    <source>
        <strain evidence="1">10succ1</strain>
    </source>
</reference>
<proteinExistence type="predicted"/>
<comment type="caution">
    <text evidence="1">The sequence shown here is derived from an EMBL/GenBank/DDBJ whole genome shotgun (WGS) entry which is preliminary data.</text>
</comment>
<accession>A0A9W6LP54</accession>